<comment type="catalytic activity">
    <reaction evidence="5 7">
        <text>L-glutamine + H2O = L-glutamate + NH4(+)</text>
        <dbReference type="Rhea" id="RHEA:15889"/>
        <dbReference type="ChEBI" id="CHEBI:15377"/>
        <dbReference type="ChEBI" id="CHEBI:28938"/>
        <dbReference type="ChEBI" id="CHEBI:29985"/>
        <dbReference type="ChEBI" id="CHEBI:58359"/>
        <dbReference type="EC" id="3.5.1.2"/>
    </reaction>
</comment>
<dbReference type="HAMAP" id="MF_00313">
    <property type="entry name" value="Glutaminase"/>
    <property type="match status" value="1"/>
</dbReference>
<evidence type="ECO:0000313" key="10">
    <source>
        <dbReference type="EMBL" id="VFA89884.1"/>
    </source>
</evidence>
<feature type="binding site" evidence="7">
    <location>
        <position position="242"/>
    </location>
    <ligand>
        <name>substrate</name>
    </ligand>
</feature>
<dbReference type="GO" id="GO:0004359">
    <property type="term" value="F:glutaminase activity"/>
    <property type="evidence" value="ECO:0007669"/>
    <property type="project" value="UniProtKB-UniRule"/>
</dbReference>
<evidence type="ECO:0000313" key="11">
    <source>
        <dbReference type="Proteomes" id="UP000360750"/>
    </source>
</evidence>
<dbReference type="GeneID" id="60751433"/>
<feature type="binding site" evidence="7">
    <location>
        <position position="64"/>
    </location>
    <ligand>
        <name>substrate</name>
    </ligand>
</feature>
<dbReference type="AlphaFoldDB" id="A0ABD7V690"/>
<dbReference type="Proteomes" id="UP000360750">
    <property type="component" value="Unassembled WGS sequence"/>
</dbReference>
<keyword evidence="4 7" id="KW-0378">Hydrolase</keyword>
<comment type="caution">
    <text evidence="10">The sequence shown here is derived from an EMBL/GenBank/DDBJ whole genome shotgun (WGS) entry which is preliminary data.</text>
</comment>
<reference evidence="10 11" key="1">
    <citation type="submission" date="2019-02" db="EMBL/GenBank/DDBJ databases">
        <authorList>
            <consortium name="Pathogen Informatics"/>
        </authorList>
    </citation>
    <scope>NUCLEOTIDE SEQUENCE [LARGE SCALE GENOMIC DNA]</scope>
    <source>
        <strain evidence="10 11">3012STDY6756503</strain>
    </source>
</reference>
<dbReference type="PANTHER" id="PTHR12544:SF29">
    <property type="entry name" value="GLUTAMINASE"/>
    <property type="match status" value="1"/>
</dbReference>
<feature type="region of interest" description="Disordered" evidence="8">
    <location>
        <begin position="380"/>
        <end position="418"/>
    </location>
</feature>
<dbReference type="NCBIfam" id="TIGR03814">
    <property type="entry name" value="Gln_ase"/>
    <property type="match status" value="1"/>
</dbReference>
<dbReference type="EC" id="3.5.1.2" evidence="3 7"/>
<feature type="binding site" evidence="7">
    <location>
        <position position="114"/>
    </location>
    <ligand>
        <name>substrate</name>
    </ligand>
</feature>
<dbReference type="Gene3D" id="3.30.750.24">
    <property type="entry name" value="STAS domain"/>
    <property type="match status" value="2"/>
</dbReference>
<dbReference type="FunFam" id="3.40.710.10:FF:000005">
    <property type="entry name" value="Glutaminase"/>
    <property type="match status" value="1"/>
</dbReference>
<dbReference type="InterPro" id="IPR012338">
    <property type="entry name" value="Beta-lactam/transpept-like"/>
</dbReference>
<sequence>MRSPIDDYLEQVLNDYRDTDDGAVMTGNRELEKADPSSFGIALATVDGTVYTAGVADVEFSMQSIAKLPAYALALRDRGLDAVLDRVDTEPSGDAFNEISLEAETGRPRNALINAGAIAIHAMVDGGNATERVERIADLVGTLAGRELTIDEDMWDAEMASDDHNTALAYLLRSAGKLDYEPEEVVDGYAAQCAITVTCRDLAMMGAVLANGGLSTTSEDDRLLEGWITRHLLSVMATCGMYDGSGSWMTKVGIPAKSGVSGAILGVLPGQIGVAVWSPKLDDQGNSARGVAVFERLSHDMELHMMHVAPSGMPALRSVTEHDDETVVEIQGDVRFAGAEIIASRACQGFSTKSVVLDLTHVRVMDDAARRLVREVARRLEDSYDARVEDPNGLMDEGTDDQDTPDQHGTGQGDTEKR</sequence>
<feature type="binding site" evidence="7">
    <location>
        <position position="158"/>
    </location>
    <ligand>
        <name>substrate</name>
    </ligand>
</feature>
<dbReference type="SUPFAM" id="SSF56601">
    <property type="entry name" value="beta-lactamase/transpeptidase-like"/>
    <property type="match status" value="1"/>
</dbReference>
<keyword evidence="7" id="KW-0007">Acetylation</keyword>
<feature type="binding site" evidence="7">
    <location>
        <position position="165"/>
    </location>
    <ligand>
        <name>substrate</name>
    </ligand>
</feature>
<evidence type="ECO:0000256" key="8">
    <source>
        <dbReference type="SAM" id="MobiDB-lite"/>
    </source>
</evidence>
<dbReference type="Pfam" id="PF04960">
    <property type="entry name" value="Glutaminase"/>
    <property type="match status" value="1"/>
</dbReference>
<dbReference type="InterPro" id="IPR036513">
    <property type="entry name" value="STAS_dom_sf"/>
</dbReference>
<feature type="domain" description="STAS" evidence="9">
    <location>
        <begin position="315"/>
        <end position="388"/>
    </location>
</feature>
<feature type="compositionally biased region" description="Basic and acidic residues" evidence="8">
    <location>
        <begin position="380"/>
        <end position="390"/>
    </location>
</feature>
<dbReference type="EMBL" id="CAACYD010000007">
    <property type="protein sequence ID" value="VFA89884.1"/>
    <property type="molecule type" value="Genomic_DNA"/>
</dbReference>
<dbReference type="SUPFAM" id="SSF52091">
    <property type="entry name" value="SpoIIaa-like"/>
    <property type="match status" value="1"/>
</dbReference>
<protein>
    <recommendedName>
        <fullName evidence="6 7">Glutaminase</fullName>
        <ecNumber evidence="3 7">3.5.1.2</ecNumber>
    </recommendedName>
</protein>
<evidence type="ECO:0000256" key="1">
    <source>
        <dbReference type="ARBA" id="ARBA00011076"/>
    </source>
</evidence>
<dbReference type="PANTHER" id="PTHR12544">
    <property type="entry name" value="GLUTAMINASE"/>
    <property type="match status" value="1"/>
</dbReference>
<name>A0ABD7V690_9ACTN</name>
<evidence type="ECO:0000256" key="2">
    <source>
        <dbReference type="ARBA" id="ARBA00011881"/>
    </source>
</evidence>
<dbReference type="InterPro" id="IPR002645">
    <property type="entry name" value="STAS_dom"/>
</dbReference>
<feature type="binding site" evidence="7">
    <location>
        <position position="189"/>
    </location>
    <ligand>
        <name>substrate</name>
    </ligand>
</feature>
<dbReference type="RefSeq" id="WP_131734983.1">
    <property type="nucleotide sequence ID" value="NZ_CAACYD010000007.1"/>
</dbReference>
<feature type="binding site" evidence="7">
    <location>
        <position position="260"/>
    </location>
    <ligand>
        <name>substrate</name>
    </ligand>
</feature>
<gene>
    <name evidence="10" type="primary">glsA_2</name>
    <name evidence="7" type="synonym">glsA</name>
    <name evidence="10" type="ORF">NCTC8139_03457</name>
</gene>
<proteinExistence type="inferred from homology"/>
<evidence type="ECO:0000259" key="9">
    <source>
        <dbReference type="PROSITE" id="PS50801"/>
    </source>
</evidence>
<organism evidence="10 11">
    <name type="scientific">Gordonia paraffinivorans</name>
    <dbReference type="NCBI Taxonomy" id="175628"/>
    <lineage>
        <taxon>Bacteria</taxon>
        <taxon>Bacillati</taxon>
        <taxon>Actinomycetota</taxon>
        <taxon>Actinomycetes</taxon>
        <taxon>Mycobacteriales</taxon>
        <taxon>Gordoniaceae</taxon>
        <taxon>Gordonia</taxon>
    </lineage>
</organism>
<evidence type="ECO:0000256" key="4">
    <source>
        <dbReference type="ARBA" id="ARBA00022801"/>
    </source>
</evidence>
<evidence type="ECO:0000256" key="7">
    <source>
        <dbReference type="HAMAP-Rule" id="MF_00313"/>
    </source>
</evidence>
<comment type="similarity">
    <text evidence="1 7">Belongs to the glutaminase family.</text>
</comment>
<comment type="subunit">
    <text evidence="2 7">Homotetramer.</text>
</comment>
<accession>A0ABD7V690</accession>
<evidence type="ECO:0000256" key="5">
    <source>
        <dbReference type="ARBA" id="ARBA00049534"/>
    </source>
</evidence>
<evidence type="ECO:0000256" key="3">
    <source>
        <dbReference type="ARBA" id="ARBA00012918"/>
    </source>
</evidence>
<evidence type="ECO:0000256" key="6">
    <source>
        <dbReference type="ARBA" id="ARBA00070405"/>
    </source>
</evidence>
<dbReference type="Gene3D" id="3.40.710.10">
    <property type="entry name" value="DD-peptidase/beta-lactamase superfamily"/>
    <property type="match status" value="1"/>
</dbReference>
<dbReference type="InterPro" id="IPR015868">
    <property type="entry name" value="Glutaminase"/>
</dbReference>
<dbReference type="PROSITE" id="PS50801">
    <property type="entry name" value="STAS"/>
    <property type="match status" value="1"/>
</dbReference>